<protein>
    <submittedName>
        <fullName evidence="2">Uncharacterized protein</fullName>
    </submittedName>
</protein>
<reference evidence="2 3" key="1">
    <citation type="journal article" date="2019" name="Nat. Ecol. Evol.">
        <title>Megaphylogeny resolves global patterns of mushroom evolution.</title>
        <authorList>
            <person name="Varga T."/>
            <person name="Krizsan K."/>
            <person name="Foldi C."/>
            <person name="Dima B."/>
            <person name="Sanchez-Garcia M."/>
            <person name="Sanchez-Ramirez S."/>
            <person name="Szollosi G.J."/>
            <person name="Szarkandi J.G."/>
            <person name="Papp V."/>
            <person name="Albert L."/>
            <person name="Andreopoulos W."/>
            <person name="Angelini C."/>
            <person name="Antonin V."/>
            <person name="Barry K.W."/>
            <person name="Bougher N.L."/>
            <person name="Buchanan P."/>
            <person name="Buyck B."/>
            <person name="Bense V."/>
            <person name="Catcheside P."/>
            <person name="Chovatia M."/>
            <person name="Cooper J."/>
            <person name="Damon W."/>
            <person name="Desjardin D."/>
            <person name="Finy P."/>
            <person name="Geml J."/>
            <person name="Haridas S."/>
            <person name="Hughes K."/>
            <person name="Justo A."/>
            <person name="Karasinski D."/>
            <person name="Kautmanova I."/>
            <person name="Kiss B."/>
            <person name="Kocsube S."/>
            <person name="Kotiranta H."/>
            <person name="LaButti K.M."/>
            <person name="Lechner B.E."/>
            <person name="Liimatainen K."/>
            <person name="Lipzen A."/>
            <person name="Lukacs Z."/>
            <person name="Mihaltcheva S."/>
            <person name="Morgado L.N."/>
            <person name="Niskanen T."/>
            <person name="Noordeloos M.E."/>
            <person name="Ohm R.A."/>
            <person name="Ortiz-Santana B."/>
            <person name="Ovrebo C."/>
            <person name="Racz N."/>
            <person name="Riley R."/>
            <person name="Savchenko A."/>
            <person name="Shiryaev A."/>
            <person name="Soop K."/>
            <person name="Spirin V."/>
            <person name="Szebenyi C."/>
            <person name="Tomsovsky M."/>
            <person name="Tulloss R.E."/>
            <person name="Uehling J."/>
            <person name="Grigoriev I.V."/>
            <person name="Vagvolgyi C."/>
            <person name="Papp T."/>
            <person name="Martin F.M."/>
            <person name="Miettinen O."/>
            <person name="Hibbett D.S."/>
            <person name="Nagy L.G."/>
        </authorList>
    </citation>
    <scope>NUCLEOTIDE SEQUENCE [LARGE SCALE GENOMIC DNA]</scope>
    <source>
        <strain evidence="2 3">FP101781</strain>
    </source>
</reference>
<accession>A0A4Y7TGS5</accession>
<evidence type="ECO:0000313" key="3">
    <source>
        <dbReference type="Proteomes" id="UP000298030"/>
    </source>
</evidence>
<feature type="region of interest" description="Disordered" evidence="1">
    <location>
        <begin position="58"/>
        <end position="77"/>
    </location>
</feature>
<sequence>MPGPRRGMRHDILTVSCCNSELVVPVEDPINKASFGLQEMETSSTTGTLTGSRTVTIQETGSLREGPAGGERRSSTEDLFSHNQLGAAHDKFDSAPDGVGALQVPEDDSLCSRRGDGESIQEVRFLGGNAAKAHQRSMASEAAREFAEDAMKGYDV</sequence>
<dbReference type="AlphaFoldDB" id="A0A4Y7TGS5"/>
<name>A0A4Y7TGS5_COPMI</name>
<dbReference type="Proteomes" id="UP000298030">
    <property type="component" value="Unassembled WGS sequence"/>
</dbReference>
<keyword evidence="3" id="KW-1185">Reference proteome</keyword>
<comment type="caution">
    <text evidence="2">The sequence shown here is derived from an EMBL/GenBank/DDBJ whole genome shotgun (WGS) entry which is preliminary data.</text>
</comment>
<gene>
    <name evidence="2" type="ORF">FA13DRAFT_1730358</name>
</gene>
<organism evidence="2 3">
    <name type="scientific">Coprinellus micaceus</name>
    <name type="common">Glistening ink-cap mushroom</name>
    <name type="synonym">Coprinus micaceus</name>
    <dbReference type="NCBI Taxonomy" id="71717"/>
    <lineage>
        <taxon>Eukaryota</taxon>
        <taxon>Fungi</taxon>
        <taxon>Dikarya</taxon>
        <taxon>Basidiomycota</taxon>
        <taxon>Agaricomycotina</taxon>
        <taxon>Agaricomycetes</taxon>
        <taxon>Agaricomycetidae</taxon>
        <taxon>Agaricales</taxon>
        <taxon>Agaricineae</taxon>
        <taxon>Psathyrellaceae</taxon>
        <taxon>Coprinellus</taxon>
    </lineage>
</organism>
<dbReference type="EMBL" id="QPFP01000012">
    <property type="protein sequence ID" value="TEB33356.1"/>
    <property type="molecule type" value="Genomic_DNA"/>
</dbReference>
<evidence type="ECO:0000256" key="1">
    <source>
        <dbReference type="SAM" id="MobiDB-lite"/>
    </source>
</evidence>
<proteinExistence type="predicted"/>
<evidence type="ECO:0000313" key="2">
    <source>
        <dbReference type="EMBL" id="TEB33356.1"/>
    </source>
</evidence>
<feature type="non-terminal residue" evidence="2">
    <location>
        <position position="156"/>
    </location>
</feature>